<protein>
    <recommendedName>
        <fullName evidence="3">Ubiquitin-like domain-containing protein</fullName>
    </recommendedName>
</protein>
<accession>A0AAN6LWY4</accession>
<feature type="region of interest" description="Disordered" evidence="1">
    <location>
        <begin position="576"/>
        <end position="603"/>
    </location>
</feature>
<evidence type="ECO:0000256" key="1">
    <source>
        <dbReference type="SAM" id="MobiDB-lite"/>
    </source>
</evidence>
<reference evidence="4 5" key="1">
    <citation type="submission" date="2021-02" db="EMBL/GenBank/DDBJ databases">
        <title>Genome assembly of Pseudopithomyces chartarum.</title>
        <authorList>
            <person name="Jauregui R."/>
            <person name="Singh J."/>
            <person name="Voisey C."/>
        </authorList>
    </citation>
    <scope>NUCLEOTIDE SEQUENCE [LARGE SCALE GENOMIC DNA]</scope>
    <source>
        <strain evidence="4 5">AGR01</strain>
    </source>
</reference>
<feature type="chain" id="PRO_5042909088" description="Ubiquitin-like domain-containing protein" evidence="2">
    <location>
        <begin position="20"/>
        <end position="603"/>
    </location>
</feature>
<feature type="region of interest" description="Disordered" evidence="1">
    <location>
        <begin position="360"/>
        <end position="398"/>
    </location>
</feature>
<evidence type="ECO:0000256" key="2">
    <source>
        <dbReference type="SAM" id="SignalP"/>
    </source>
</evidence>
<dbReference type="EMBL" id="WVTA01000009">
    <property type="protein sequence ID" value="KAK3207642.1"/>
    <property type="molecule type" value="Genomic_DNA"/>
</dbReference>
<evidence type="ECO:0000313" key="5">
    <source>
        <dbReference type="Proteomes" id="UP001280581"/>
    </source>
</evidence>
<feature type="compositionally biased region" description="Polar residues" evidence="1">
    <location>
        <begin position="303"/>
        <end position="312"/>
    </location>
</feature>
<dbReference type="InterPro" id="IPR054464">
    <property type="entry name" value="ULD_fung"/>
</dbReference>
<keyword evidence="5" id="KW-1185">Reference proteome</keyword>
<name>A0AAN6LWY4_9PLEO</name>
<evidence type="ECO:0000259" key="3">
    <source>
        <dbReference type="Pfam" id="PF22893"/>
    </source>
</evidence>
<comment type="caution">
    <text evidence="4">The sequence shown here is derived from an EMBL/GenBank/DDBJ whole genome shotgun (WGS) entry which is preliminary data.</text>
</comment>
<dbReference type="Pfam" id="PF22893">
    <property type="entry name" value="ULD_2"/>
    <property type="match status" value="1"/>
</dbReference>
<evidence type="ECO:0000313" key="4">
    <source>
        <dbReference type="EMBL" id="KAK3207642.1"/>
    </source>
</evidence>
<keyword evidence="2" id="KW-0732">Signal</keyword>
<feature type="region of interest" description="Disordered" evidence="1">
    <location>
        <begin position="297"/>
        <end position="317"/>
    </location>
</feature>
<feature type="signal peptide" evidence="2">
    <location>
        <begin position="1"/>
        <end position="19"/>
    </location>
</feature>
<gene>
    <name evidence="4" type="ORF">GRF29_103g1716628</name>
</gene>
<sequence>MAEIIGLTASLITLAGVGAKLATTLRDATDALNSADHEARLIAADISIFASSLVQLSKTIPMVANYDIPEAGRLLEITEVLVLACTSLVDELQRESMKLQVESNLRFAEDAKVNLLKCQESKEEPELLTLTDSRKSIDASDGSSIQSVPALELLAHSIVPYDQKGFAPGQSLDISQAGHEDDMLQVACLDDCPKELVRILKVQETTLEVAETLLKTSPTPTFSWGPPGASQGSRNIPRDKISPSHEVSSGKSSDATPGRLEAELPTRNPPTPLASSAAQSFNRDEPAVELDPLQFLDADSVPANPNSGGTSDDNQDIQRMIRRIIEETLSAQMHDSSATPITKTEIFPGLVETVLQPAISPARASTETPQSLSNSNDHKTPMSTDTSAPPADTDGNERLTRLERTLLAERDELKRQNALKEEKDIAVRLLEAANTARAEAEKKAKEEAEASQEIHEKKLAEAKNVLQELERARIVAEYEAKKLKPSDKPKLPIRFKDAVGREFSFPWHMVETWKGMEELINRAFLNVEKIGPDVLEGRYDLTGPDGEVILPQLWETIVQPNMTIKMQMWPVPEQPIEEKKPAKSDATAKNSRFKSFGKRFVER</sequence>
<dbReference type="AlphaFoldDB" id="A0AAN6LWY4"/>
<feature type="compositionally biased region" description="Polar residues" evidence="1">
    <location>
        <begin position="363"/>
        <end position="387"/>
    </location>
</feature>
<feature type="compositionally biased region" description="Polar residues" evidence="1">
    <location>
        <begin position="245"/>
        <end position="255"/>
    </location>
</feature>
<organism evidence="4 5">
    <name type="scientific">Pseudopithomyces chartarum</name>
    <dbReference type="NCBI Taxonomy" id="1892770"/>
    <lineage>
        <taxon>Eukaryota</taxon>
        <taxon>Fungi</taxon>
        <taxon>Dikarya</taxon>
        <taxon>Ascomycota</taxon>
        <taxon>Pezizomycotina</taxon>
        <taxon>Dothideomycetes</taxon>
        <taxon>Pleosporomycetidae</taxon>
        <taxon>Pleosporales</taxon>
        <taxon>Massarineae</taxon>
        <taxon>Didymosphaeriaceae</taxon>
        <taxon>Pseudopithomyces</taxon>
    </lineage>
</organism>
<feature type="domain" description="Ubiquitin-like" evidence="3">
    <location>
        <begin position="491"/>
        <end position="571"/>
    </location>
</feature>
<proteinExistence type="predicted"/>
<feature type="region of interest" description="Disordered" evidence="1">
    <location>
        <begin position="217"/>
        <end position="282"/>
    </location>
</feature>
<dbReference type="Proteomes" id="UP001280581">
    <property type="component" value="Unassembled WGS sequence"/>
</dbReference>